<reference evidence="1" key="1">
    <citation type="journal article" date="2021" name="Proc. Natl. Acad. Sci. U.S.A.">
        <title>A Catalog of Tens of Thousands of Viruses from Human Metagenomes Reveals Hidden Associations with Chronic Diseases.</title>
        <authorList>
            <person name="Tisza M.J."/>
            <person name="Buck C.B."/>
        </authorList>
    </citation>
    <scope>NUCLEOTIDE SEQUENCE</scope>
    <source>
        <strain evidence="1">CtPkm1</strain>
    </source>
</reference>
<proteinExistence type="predicted"/>
<accession>A0A8S5TYB7</accession>
<organism evidence="1">
    <name type="scientific">Myoviridae sp. ctPkm1</name>
    <dbReference type="NCBI Taxonomy" id="2825099"/>
    <lineage>
        <taxon>Viruses</taxon>
        <taxon>Duplodnaviria</taxon>
        <taxon>Heunggongvirae</taxon>
        <taxon>Uroviricota</taxon>
        <taxon>Caudoviricetes</taxon>
    </lineage>
</organism>
<evidence type="ECO:0000313" key="1">
    <source>
        <dbReference type="EMBL" id="DAF87197.1"/>
    </source>
</evidence>
<dbReference type="EMBL" id="BK015960">
    <property type="protein sequence ID" value="DAF87197.1"/>
    <property type="molecule type" value="Genomic_DNA"/>
</dbReference>
<name>A0A8S5TYB7_9CAUD</name>
<protein>
    <submittedName>
        <fullName evidence="1">Uncharacterized protein</fullName>
    </submittedName>
</protein>
<sequence length="47" mass="5249">MRRLSSLVLSKASLVVRLVGGILRGAPLFGFYVMYVFGAVDFRLFLL</sequence>